<feature type="transmembrane region" description="Helical" evidence="1">
    <location>
        <begin position="12"/>
        <end position="32"/>
    </location>
</feature>
<dbReference type="AlphaFoldDB" id="A0A1M6AUB2"/>
<evidence type="ECO:0008006" key="4">
    <source>
        <dbReference type="Google" id="ProtNLM"/>
    </source>
</evidence>
<dbReference type="RefSeq" id="WP_073022058.1">
    <property type="nucleotide sequence ID" value="NZ_FQXU01000013.1"/>
</dbReference>
<keyword evidence="1" id="KW-0472">Membrane</keyword>
<dbReference type="Proteomes" id="UP000184241">
    <property type="component" value="Unassembled WGS sequence"/>
</dbReference>
<dbReference type="EMBL" id="FQXU01000013">
    <property type="protein sequence ID" value="SHI39908.1"/>
    <property type="molecule type" value="Genomic_DNA"/>
</dbReference>
<gene>
    <name evidence="2" type="ORF">SAMN02745941_03759</name>
</gene>
<name>A0A1M6AUB2_9CLOT</name>
<keyword evidence="1" id="KW-0812">Transmembrane</keyword>
<feature type="transmembrane region" description="Helical" evidence="1">
    <location>
        <begin position="38"/>
        <end position="57"/>
    </location>
</feature>
<proteinExistence type="predicted"/>
<evidence type="ECO:0000256" key="1">
    <source>
        <dbReference type="SAM" id="Phobius"/>
    </source>
</evidence>
<evidence type="ECO:0000313" key="3">
    <source>
        <dbReference type="Proteomes" id="UP000184241"/>
    </source>
</evidence>
<organism evidence="2 3">
    <name type="scientific">Clostridium intestinale DSM 6191</name>
    <dbReference type="NCBI Taxonomy" id="1121320"/>
    <lineage>
        <taxon>Bacteria</taxon>
        <taxon>Bacillati</taxon>
        <taxon>Bacillota</taxon>
        <taxon>Clostridia</taxon>
        <taxon>Eubacteriales</taxon>
        <taxon>Clostridiaceae</taxon>
        <taxon>Clostridium</taxon>
    </lineage>
</organism>
<accession>A0A1M6AUB2</accession>
<protein>
    <recommendedName>
        <fullName evidence="4">Regulatory protein YrvL</fullName>
    </recommendedName>
</protein>
<feature type="transmembrane region" description="Helical" evidence="1">
    <location>
        <begin position="107"/>
        <end position="125"/>
    </location>
</feature>
<reference evidence="2 3" key="1">
    <citation type="submission" date="2016-11" db="EMBL/GenBank/DDBJ databases">
        <authorList>
            <person name="Jaros S."/>
            <person name="Januszkiewicz K."/>
            <person name="Wedrychowicz H."/>
        </authorList>
    </citation>
    <scope>NUCLEOTIDE SEQUENCE [LARGE SCALE GENOMIC DNA]</scope>
    <source>
        <strain evidence="2 3">DSM 6191</strain>
    </source>
</reference>
<sequence length="135" mass="15387">MKNLKSIHIKLAMITVLFIWTIASLVIVFKNIVGDFTIGLVVGNIFLLVIVYLYLLVDSILKLIKLDSKNIKDRGFKFIVFFILIVILDFILYYFTKAKGLRLSTSVPVSIVLSLGISLFDLPFITKIKEDDKDE</sequence>
<feature type="transmembrane region" description="Helical" evidence="1">
    <location>
        <begin position="78"/>
        <end position="95"/>
    </location>
</feature>
<keyword evidence="1" id="KW-1133">Transmembrane helix</keyword>
<evidence type="ECO:0000313" key="2">
    <source>
        <dbReference type="EMBL" id="SHI39908.1"/>
    </source>
</evidence>